<name>A0A0J5WDQ5_BURCE</name>
<dbReference type="PANTHER" id="PTHR30136">
    <property type="entry name" value="HELIX-TURN-HELIX TRANSCRIPTIONAL REGULATOR, ICLR FAMILY"/>
    <property type="match status" value="1"/>
</dbReference>
<feature type="domain" description="HTH iclR-type" evidence="1">
    <location>
        <begin position="15"/>
        <end position="76"/>
    </location>
</feature>
<dbReference type="InterPro" id="IPR050707">
    <property type="entry name" value="HTH_MetabolicPath_Reg"/>
</dbReference>
<dbReference type="InterPro" id="IPR005471">
    <property type="entry name" value="Tscrpt_reg_IclR_N"/>
</dbReference>
<dbReference type="PANTHER" id="PTHR30136:SF35">
    <property type="entry name" value="HTH-TYPE TRANSCRIPTIONAL REGULATOR RV1719"/>
    <property type="match status" value="1"/>
</dbReference>
<dbReference type="GO" id="GO:0003677">
    <property type="term" value="F:DNA binding"/>
    <property type="evidence" value="ECO:0007669"/>
    <property type="project" value="InterPro"/>
</dbReference>
<dbReference type="GO" id="GO:0045892">
    <property type="term" value="P:negative regulation of DNA-templated transcription"/>
    <property type="evidence" value="ECO:0007669"/>
    <property type="project" value="TreeGrafter"/>
</dbReference>
<comment type="caution">
    <text evidence="2">The sequence shown here is derived from an EMBL/GenBank/DDBJ whole genome shotgun (WGS) entry which is preliminary data.</text>
</comment>
<dbReference type="Proteomes" id="UP000036338">
    <property type="component" value="Unassembled WGS sequence"/>
</dbReference>
<dbReference type="SUPFAM" id="SSF46785">
    <property type="entry name" value="Winged helix' DNA-binding domain"/>
    <property type="match status" value="1"/>
</dbReference>
<dbReference type="EMBL" id="LDWR01000046">
    <property type="protein sequence ID" value="KML51029.1"/>
    <property type="molecule type" value="Genomic_DNA"/>
</dbReference>
<protein>
    <submittedName>
        <fullName evidence="2">IclR family transcriptional regulator</fullName>
    </submittedName>
</protein>
<dbReference type="AlphaFoldDB" id="A0A0J5WDQ5"/>
<dbReference type="InterPro" id="IPR036388">
    <property type="entry name" value="WH-like_DNA-bd_sf"/>
</dbReference>
<dbReference type="PROSITE" id="PS51077">
    <property type="entry name" value="HTH_ICLR"/>
    <property type="match status" value="1"/>
</dbReference>
<evidence type="ECO:0000313" key="2">
    <source>
        <dbReference type="EMBL" id="KML51029.1"/>
    </source>
</evidence>
<gene>
    <name evidence="2" type="ORF">VL15_25975</name>
</gene>
<dbReference type="RefSeq" id="WP_048249453.1">
    <property type="nucleotide sequence ID" value="NZ_LDWR01000046.1"/>
</dbReference>
<dbReference type="Gene3D" id="1.10.10.10">
    <property type="entry name" value="Winged helix-like DNA-binding domain superfamily/Winged helix DNA-binding domain"/>
    <property type="match status" value="1"/>
</dbReference>
<dbReference type="InterPro" id="IPR036390">
    <property type="entry name" value="WH_DNA-bd_sf"/>
</dbReference>
<dbReference type="SUPFAM" id="SSF55781">
    <property type="entry name" value="GAF domain-like"/>
    <property type="match status" value="1"/>
</dbReference>
<sequence length="225" mass="23496">MTLHGMDDGAPRYRVPALERGLAILEMLAAGQPPATCAELAVRLGAPRNSVARLLKTLVRQDFLVVDVRGRYRPGTAVARVAAAYVGARAEVMHARPVLRALCERSGLAAQLLRRDGAQAVVLAQAVPDASGCLVARIGARFVGRPAEAGDVARVGAHEVWRLGGHAVPQQGTGIVAMPVDAAGPLAIGVALRESDDARRQQVLGMIDDAARQLSCALAGLAERG</sequence>
<dbReference type="PATRIC" id="fig|292.27.peg.5577"/>
<dbReference type="GO" id="GO:0003700">
    <property type="term" value="F:DNA-binding transcription factor activity"/>
    <property type="evidence" value="ECO:0007669"/>
    <property type="project" value="TreeGrafter"/>
</dbReference>
<reference evidence="2 3" key="1">
    <citation type="submission" date="2015-05" db="EMBL/GenBank/DDBJ databases">
        <title>Draft genome of Burkholderia cepacia LK29.</title>
        <authorList>
            <person name="Chan X.Y."/>
        </authorList>
    </citation>
    <scope>NUCLEOTIDE SEQUENCE [LARGE SCALE GENOMIC DNA]</scope>
    <source>
        <strain evidence="2 3">LK29</strain>
    </source>
</reference>
<dbReference type="Pfam" id="PF09339">
    <property type="entry name" value="HTH_IclR"/>
    <property type="match status" value="1"/>
</dbReference>
<dbReference type="SMART" id="SM00346">
    <property type="entry name" value="HTH_ICLR"/>
    <property type="match status" value="1"/>
</dbReference>
<proteinExistence type="predicted"/>
<accession>A0A0J5WDQ5</accession>
<organism evidence="2 3">
    <name type="scientific">Burkholderia cepacia</name>
    <name type="common">Pseudomonas cepacia</name>
    <dbReference type="NCBI Taxonomy" id="292"/>
    <lineage>
        <taxon>Bacteria</taxon>
        <taxon>Pseudomonadati</taxon>
        <taxon>Pseudomonadota</taxon>
        <taxon>Betaproteobacteria</taxon>
        <taxon>Burkholderiales</taxon>
        <taxon>Burkholderiaceae</taxon>
        <taxon>Burkholderia</taxon>
        <taxon>Burkholderia cepacia complex</taxon>
    </lineage>
</organism>
<evidence type="ECO:0000313" key="3">
    <source>
        <dbReference type="Proteomes" id="UP000036338"/>
    </source>
</evidence>
<evidence type="ECO:0000259" key="1">
    <source>
        <dbReference type="PROSITE" id="PS51077"/>
    </source>
</evidence>